<dbReference type="STRING" id="502025.Hoch_3698"/>
<gene>
    <name evidence="2" type="ordered locus">Hoch_3698</name>
</gene>
<dbReference type="HOGENOM" id="CLU_952390_0_0_7"/>
<dbReference type="InterPro" id="IPR030820">
    <property type="entry name" value="OMP_myx_plus_Proteobacteria"/>
</dbReference>
<reference evidence="2 3" key="1">
    <citation type="journal article" date="2010" name="Stand. Genomic Sci.">
        <title>Complete genome sequence of Haliangium ochraceum type strain (SMP-2).</title>
        <authorList>
            <consortium name="US DOE Joint Genome Institute (JGI-PGF)"/>
            <person name="Ivanova N."/>
            <person name="Daum C."/>
            <person name="Lang E."/>
            <person name="Abt B."/>
            <person name="Kopitz M."/>
            <person name="Saunders E."/>
            <person name="Lapidus A."/>
            <person name="Lucas S."/>
            <person name="Glavina Del Rio T."/>
            <person name="Nolan M."/>
            <person name="Tice H."/>
            <person name="Copeland A."/>
            <person name="Cheng J.F."/>
            <person name="Chen F."/>
            <person name="Bruce D."/>
            <person name="Goodwin L."/>
            <person name="Pitluck S."/>
            <person name="Mavromatis K."/>
            <person name="Pati A."/>
            <person name="Mikhailova N."/>
            <person name="Chen A."/>
            <person name="Palaniappan K."/>
            <person name="Land M."/>
            <person name="Hauser L."/>
            <person name="Chang Y.J."/>
            <person name="Jeffries C.D."/>
            <person name="Detter J.C."/>
            <person name="Brettin T."/>
            <person name="Rohde M."/>
            <person name="Goker M."/>
            <person name="Bristow J."/>
            <person name="Markowitz V."/>
            <person name="Eisen J.A."/>
            <person name="Hugenholtz P."/>
            <person name="Kyrpides N.C."/>
            <person name="Klenk H.P."/>
        </authorList>
    </citation>
    <scope>NUCLEOTIDE SEQUENCE [LARGE SCALE GENOMIC DNA]</scope>
    <source>
        <strain evidence="3">DSM 14365 / CIP 107738 / JCM 11303 / AJ 13395 / SMP-2</strain>
    </source>
</reference>
<dbReference type="RefSeq" id="WP_012828797.1">
    <property type="nucleotide sequence ID" value="NC_013440.1"/>
</dbReference>
<proteinExistence type="predicted"/>
<evidence type="ECO:0000256" key="1">
    <source>
        <dbReference type="SAM" id="SignalP"/>
    </source>
</evidence>
<feature type="chain" id="PRO_5003010600" description="Outer membrane beta-barrel domain-containing protein" evidence="1">
    <location>
        <begin position="22"/>
        <end position="292"/>
    </location>
</feature>
<organism evidence="2 3">
    <name type="scientific">Haliangium ochraceum (strain DSM 14365 / JCM 11303 / SMP-2)</name>
    <dbReference type="NCBI Taxonomy" id="502025"/>
    <lineage>
        <taxon>Bacteria</taxon>
        <taxon>Pseudomonadati</taxon>
        <taxon>Myxococcota</taxon>
        <taxon>Polyangia</taxon>
        <taxon>Haliangiales</taxon>
        <taxon>Kofleriaceae</taxon>
        <taxon>Haliangium</taxon>
    </lineage>
</organism>
<keyword evidence="3" id="KW-1185">Reference proteome</keyword>
<evidence type="ECO:0008006" key="4">
    <source>
        <dbReference type="Google" id="ProtNLM"/>
    </source>
</evidence>
<dbReference type="Proteomes" id="UP000001880">
    <property type="component" value="Chromosome"/>
</dbReference>
<accession>D0LY48</accession>
<evidence type="ECO:0000313" key="2">
    <source>
        <dbReference type="EMBL" id="ACY16198.1"/>
    </source>
</evidence>
<protein>
    <recommendedName>
        <fullName evidence="4">Outer membrane beta-barrel domain-containing protein</fullName>
    </recommendedName>
</protein>
<evidence type="ECO:0000313" key="3">
    <source>
        <dbReference type="Proteomes" id="UP000001880"/>
    </source>
</evidence>
<dbReference type="AlphaFoldDB" id="D0LY48"/>
<dbReference type="EMBL" id="CP001804">
    <property type="protein sequence ID" value="ACY16198.1"/>
    <property type="molecule type" value="Genomic_DNA"/>
</dbReference>
<dbReference type="Gene3D" id="2.40.160.20">
    <property type="match status" value="1"/>
</dbReference>
<dbReference type="eggNOG" id="ENOG5032IXY">
    <property type="taxonomic scope" value="Bacteria"/>
</dbReference>
<dbReference type="KEGG" id="hoh:Hoch_3698"/>
<keyword evidence="1" id="KW-0732">Signal</keyword>
<sequence>MKRYPFILPALILLSSAPALAQQEPDVADDDDGRNVATSLAEQPAVRHRLLLVKGRFELTPAFEANVNADYRYTLSGGLRAEYHLSDMLSFGAVGFYGQSLNTGLTERILSSLPDQNADIDPTPTKDEYEQHLNDMPLHGAAYVSLTPWYGKLAAFGAAFVNFDFYFSAGLAYAQLANNCGPDVCSDDAPGEPSIDPNDPEVMIPDTTANDDPAINDGSRFGLYLGGGIHVFLNNFIALDLTVRNYLFTNNPSGLDTNFDFEVSSADDRLLNHLFLGAGISVFFPTRPERTP</sequence>
<dbReference type="NCBIfam" id="TIGR04565">
    <property type="entry name" value="OMP_myx_plus"/>
    <property type="match status" value="1"/>
</dbReference>
<name>D0LY48_HALO1</name>
<dbReference type="OrthoDB" id="5494716at2"/>
<feature type="signal peptide" evidence="1">
    <location>
        <begin position="1"/>
        <end position="21"/>
    </location>
</feature>